<comment type="caution">
    <text evidence="1">The sequence shown here is derived from an EMBL/GenBank/DDBJ whole genome shotgun (WGS) entry which is preliminary data.</text>
</comment>
<dbReference type="Proteomes" id="UP001500507">
    <property type="component" value="Unassembled WGS sequence"/>
</dbReference>
<keyword evidence="2" id="KW-1185">Reference proteome</keyword>
<dbReference type="EMBL" id="BAAAFG010000016">
    <property type="protein sequence ID" value="GAA0873543.1"/>
    <property type="molecule type" value="Genomic_DNA"/>
</dbReference>
<sequence>MWGILKNNMMKINYLILFILLNFFGCKIYAQDVDNYKYVVVPSKFDFLKERDQFRLNYMTAYLFKQNGFDAYLDDQPLPQDLKDEKCLALYADIEEDSNLFVTKIKIKLRDCNGMPVYSSDEGRSKEKAYKEAYQEALKRAFESLSILSYSYNGIVEKSFGTLSSDDASNESLDQSENLMYKHKDQVYNLKKIEDGFVLQPSGEDEEIKLIQTESGNYIYFDGDIQGVANFSSKKDIVVEYLDKATGKLVTLMYIVKN</sequence>
<accession>A0ABN1MKT8</accession>
<reference evidence="1 2" key="1">
    <citation type="journal article" date="2019" name="Int. J. Syst. Evol. Microbiol.">
        <title>The Global Catalogue of Microorganisms (GCM) 10K type strain sequencing project: providing services to taxonomists for standard genome sequencing and annotation.</title>
        <authorList>
            <consortium name="The Broad Institute Genomics Platform"/>
            <consortium name="The Broad Institute Genome Sequencing Center for Infectious Disease"/>
            <person name="Wu L."/>
            <person name="Ma J."/>
        </authorList>
    </citation>
    <scope>NUCLEOTIDE SEQUENCE [LARGE SCALE GENOMIC DNA]</scope>
    <source>
        <strain evidence="1 2">JCM 16082</strain>
    </source>
</reference>
<evidence type="ECO:0000313" key="1">
    <source>
        <dbReference type="EMBL" id="GAA0873543.1"/>
    </source>
</evidence>
<evidence type="ECO:0000313" key="2">
    <source>
        <dbReference type="Proteomes" id="UP001500507"/>
    </source>
</evidence>
<organism evidence="1 2">
    <name type="scientific">Gangjinia marincola</name>
    <dbReference type="NCBI Taxonomy" id="578463"/>
    <lineage>
        <taxon>Bacteria</taxon>
        <taxon>Pseudomonadati</taxon>
        <taxon>Bacteroidota</taxon>
        <taxon>Flavobacteriia</taxon>
        <taxon>Flavobacteriales</taxon>
        <taxon>Flavobacteriaceae</taxon>
        <taxon>Gangjinia</taxon>
    </lineage>
</organism>
<evidence type="ECO:0008006" key="3">
    <source>
        <dbReference type="Google" id="ProtNLM"/>
    </source>
</evidence>
<proteinExistence type="predicted"/>
<name>A0ABN1MKT8_9FLAO</name>
<gene>
    <name evidence="1" type="ORF">GCM10009117_26900</name>
</gene>
<protein>
    <recommendedName>
        <fullName evidence="3">Lipoprotein</fullName>
    </recommendedName>
</protein>